<keyword evidence="3 6" id="KW-0812">Transmembrane</keyword>
<evidence type="ECO:0000256" key="2">
    <source>
        <dbReference type="ARBA" id="ARBA00007165"/>
    </source>
</evidence>
<protein>
    <recommendedName>
        <fullName evidence="6">SURF1-like protein</fullName>
    </recommendedName>
</protein>
<keyword evidence="5 6" id="KW-0472">Membrane</keyword>
<comment type="similarity">
    <text evidence="2 6">Belongs to the SURF1 family.</text>
</comment>
<keyword evidence="8" id="KW-1185">Reference proteome</keyword>
<accession>A0A7G1QBY8</accession>
<reference evidence="7 8" key="1">
    <citation type="submission" date="2020-03" db="EMBL/GenBank/DDBJ databases">
        <authorList>
            <person name="Picone N."/>
        </authorList>
    </citation>
    <scope>NUCLEOTIDE SEQUENCE [LARGE SCALE GENOMIC DNA]</scope>
    <source>
        <strain evidence="7">NSCAC1</strain>
    </source>
</reference>
<evidence type="ECO:0000256" key="6">
    <source>
        <dbReference type="RuleBase" id="RU363076"/>
    </source>
</evidence>
<name>A0A7G1QBY8_9GAMM</name>
<keyword evidence="6" id="KW-1003">Cell membrane</keyword>
<dbReference type="CDD" id="cd06662">
    <property type="entry name" value="SURF1"/>
    <property type="match status" value="1"/>
</dbReference>
<proteinExistence type="inferred from homology"/>
<dbReference type="AlphaFoldDB" id="A0A7G1QBY8"/>
<evidence type="ECO:0000256" key="5">
    <source>
        <dbReference type="ARBA" id="ARBA00023136"/>
    </source>
</evidence>
<keyword evidence="4 6" id="KW-1133">Transmembrane helix</keyword>
<dbReference type="EMBL" id="LR778175">
    <property type="protein sequence ID" value="CAB1277534.1"/>
    <property type="molecule type" value="Genomic_DNA"/>
</dbReference>
<feature type="transmembrane region" description="Helical" evidence="6">
    <location>
        <begin position="12"/>
        <end position="33"/>
    </location>
</feature>
<dbReference type="InterPro" id="IPR002994">
    <property type="entry name" value="Surf1/Shy1"/>
</dbReference>
<organism evidence="7 8">
    <name type="scientific">Candidatus Nitrosacidococcus tergens</name>
    <dbReference type="NCBI Taxonomy" id="553981"/>
    <lineage>
        <taxon>Bacteria</taxon>
        <taxon>Pseudomonadati</taxon>
        <taxon>Pseudomonadota</taxon>
        <taxon>Gammaproteobacteria</taxon>
        <taxon>Chromatiales</taxon>
        <taxon>Chromatiaceae</taxon>
        <taxon>Candidatus Nitrosacidococcus</taxon>
    </lineage>
</organism>
<dbReference type="Proteomes" id="UP000516072">
    <property type="component" value="Chromosome"/>
</dbReference>
<sequence length="250" mass="29110">MLFKFKQRSVTLKLSFILLFMFMITVLSSLGFWQLRRADLKRSIEIALKERGSDVPMLIGNNTLNQETDEYRKIIAEGYFDNQHTMLVDNQIYQGQVGYYILTPFLYKENKAILVNRGWIVANSDRQKLPPIESVDSSIITVHGTLYHPFKKPPFYLGKEEGWESSGWPKLIQYMNLEKLELELGYSLQPLIIQLDPNQPNGFARSWSSFLPEMGVQRHIAYAIQWFSMAFIAFGIFIALIKREINNQNQ</sequence>
<evidence type="ECO:0000313" key="7">
    <source>
        <dbReference type="EMBL" id="CAB1277534.1"/>
    </source>
</evidence>
<dbReference type="GO" id="GO:0005886">
    <property type="term" value="C:plasma membrane"/>
    <property type="evidence" value="ECO:0007669"/>
    <property type="project" value="UniProtKB-SubCell"/>
</dbReference>
<evidence type="ECO:0000256" key="1">
    <source>
        <dbReference type="ARBA" id="ARBA00004370"/>
    </source>
</evidence>
<dbReference type="PANTHER" id="PTHR23427">
    <property type="entry name" value="SURFEIT LOCUS PROTEIN"/>
    <property type="match status" value="1"/>
</dbReference>
<comment type="subcellular location">
    <subcellularLocation>
        <location evidence="6">Cell membrane</location>
        <topology evidence="6">Multi-pass membrane protein</topology>
    </subcellularLocation>
    <subcellularLocation>
        <location evidence="1">Membrane</location>
    </subcellularLocation>
</comment>
<evidence type="ECO:0000256" key="4">
    <source>
        <dbReference type="ARBA" id="ARBA00022989"/>
    </source>
</evidence>
<evidence type="ECO:0000313" key="8">
    <source>
        <dbReference type="Proteomes" id="UP000516072"/>
    </source>
</evidence>
<dbReference type="PROSITE" id="PS50895">
    <property type="entry name" value="SURF1"/>
    <property type="match status" value="1"/>
</dbReference>
<dbReference type="KEGG" id="ntg:NSCAC_1716"/>
<gene>
    <name evidence="7" type="ORF">NSCAC_1716</name>
</gene>
<feature type="transmembrane region" description="Helical" evidence="6">
    <location>
        <begin position="220"/>
        <end position="241"/>
    </location>
</feature>
<dbReference type="Pfam" id="PF02104">
    <property type="entry name" value="SURF1"/>
    <property type="match status" value="1"/>
</dbReference>
<dbReference type="PANTHER" id="PTHR23427:SF2">
    <property type="entry name" value="SURFEIT LOCUS PROTEIN 1"/>
    <property type="match status" value="1"/>
</dbReference>
<dbReference type="InterPro" id="IPR045214">
    <property type="entry name" value="Surf1/Surf4"/>
</dbReference>
<evidence type="ECO:0000256" key="3">
    <source>
        <dbReference type="ARBA" id="ARBA00022692"/>
    </source>
</evidence>